<comment type="caution">
    <text evidence="2">The sequence shown here is derived from an EMBL/GenBank/DDBJ whole genome shotgun (WGS) entry which is preliminary data.</text>
</comment>
<dbReference type="Proteomes" id="UP000887159">
    <property type="component" value="Unassembled WGS sequence"/>
</dbReference>
<evidence type="ECO:0000313" key="3">
    <source>
        <dbReference type="Proteomes" id="UP000887159"/>
    </source>
</evidence>
<organism evidence="2 3">
    <name type="scientific">Trichonephila clavipes</name>
    <name type="common">Golden silk orbweaver</name>
    <name type="synonym">Nephila clavipes</name>
    <dbReference type="NCBI Taxonomy" id="2585209"/>
    <lineage>
        <taxon>Eukaryota</taxon>
        <taxon>Metazoa</taxon>
        <taxon>Ecdysozoa</taxon>
        <taxon>Arthropoda</taxon>
        <taxon>Chelicerata</taxon>
        <taxon>Arachnida</taxon>
        <taxon>Araneae</taxon>
        <taxon>Araneomorphae</taxon>
        <taxon>Entelegynae</taxon>
        <taxon>Araneoidea</taxon>
        <taxon>Nephilidae</taxon>
        <taxon>Trichonephila</taxon>
    </lineage>
</organism>
<evidence type="ECO:0000256" key="1">
    <source>
        <dbReference type="SAM" id="MobiDB-lite"/>
    </source>
</evidence>
<proteinExistence type="predicted"/>
<dbReference type="EMBL" id="BMAU01021039">
    <property type="protein sequence ID" value="GFX87802.1"/>
    <property type="molecule type" value="Genomic_DNA"/>
</dbReference>
<reference evidence="2" key="1">
    <citation type="submission" date="2020-08" db="EMBL/GenBank/DDBJ databases">
        <title>Multicomponent nature underlies the extraordinary mechanical properties of spider dragline silk.</title>
        <authorList>
            <person name="Kono N."/>
            <person name="Nakamura H."/>
            <person name="Mori M."/>
            <person name="Yoshida Y."/>
            <person name="Ohtoshi R."/>
            <person name="Malay A.D."/>
            <person name="Moran D.A.P."/>
            <person name="Tomita M."/>
            <person name="Numata K."/>
            <person name="Arakawa K."/>
        </authorList>
    </citation>
    <scope>NUCLEOTIDE SEQUENCE</scope>
</reference>
<evidence type="ECO:0000313" key="2">
    <source>
        <dbReference type="EMBL" id="GFX87802.1"/>
    </source>
</evidence>
<sequence length="106" mass="12276">MGSVPPPCSGFKVPRVTSDKDQWPDSNPSSVKTEMMILWAQRIPPLNTHQKRKPRRFREAYIHFNTQKHLNTLQRTLSPIDFPISLDSFEHGNVILTQPFARVIRP</sequence>
<dbReference type="AlphaFoldDB" id="A0A8X6R8H0"/>
<keyword evidence="3" id="KW-1185">Reference proteome</keyword>
<protein>
    <submittedName>
        <fullName evidence="2">Uncharacterized protein</fullName>
    </submittedName>
</protein>
<feature type="region of interest" description="Disordered" evidence="1">
    <location>
        <begin position="1"/>
        <end position="29"/>
    </location>
</feature>
<accession>A0A8X6R8H0</accession>
<gene>
    <name evidence="2" type="ORF">TNCV_2190781</name>
</gene>
<name>A0A8X6R8H0_TRICX</name>